<dbReference type="GO" id="GO:0010737">
    <property type="term" value="P:protein kinase A signaling"/>
    <property type="evidence" value="ECO:0007669"/>
    <property type="project" value="TreeGrafter"/>
</dbReference>
<dbReference type="PANTHER" id="PTHR12832:SF11">
    <property type="entry name" value="LD23868P"/>
    <property type="match status" value="1"/>
</dbReference>
<dbReference type="KEGG" id="glz:GLAREA_09225"/>
<dbReference type="AlphaFoldDB" id="S3DF63"/>
<sequence>MDPGSGKRNRGPSVTANNENGRETPQNRPDTPENHDGDPMATEGEDDSKPQGMDLGDAEQTYGIQTQKPQPFGDSPPRDDRLFRANPPLNTEKLSKPNASLEPPVTKGTLSELDVNKIVHNPRLRHDINFDPDLHFRPNLDGEKGKKKTQKSTFFWDTMRSELVEYITNRESFEARHGDNDWTLPATLKAIRGILETLVPQRDRASVEETFNVDLLMQQFRMGVADLVKLANWLSQLLKCHCAPMRDDWVDEMVNQLSNGDRNGDVTLLVAGMHNLLGVLEAMKLDVANHQIRCLRPLLIEDTVSFEQKYFLKKHGMKKIKLTESHAWYNRAMDLPDLVETNAPANNSWTFMKALVYLSLPSRTEAMPATFAFDEDRLSKFKSDIQDLINLDICMHMYRGLETQNQQEARQNAREDTPSRSFTSSPFDRPTSPADNTLLSSPTIPQAHHFTSRVRNHAQERGHFIRTLTGRQIWIPSVEDDMATSSSGSSPRSSPSSAPSTLETNPPTPLYLSVPITDNSAQARTSLQAILSSLTTSDKWKTLSPSMALEILRMTKTSLARLPQFESHLQFHISNPTSRLHQEAEQRVLQQLLPVLQKLVATYTPLTSVQIFEAAIAPKSGPGSVQPQSNGVHDEIKEVSTRIAHMGILHWRVWAHIAYLVDPDAVGEIMS</sequence>
<protein>
    <submittedName>
        <fullName evidence="3">Uncharacterized protein</fullName>
    </submittedName>
</protein>
<proteinExistence type="inferred from homology"/>
<dbReference type="InterPro" id="IPR008862">
    <property type="entry name" value="Tcp11"/>
</dbReference>
<gene>
    <name evidence="3" type="ORF">GLAREA_09225</name>
</gene>
<feature type="region of interest" description="Disordered" evidence="2">
    <location>
        <begin position="481"/>
        <end position="510"/>
    </location>
</feature>
<evidence type="ECO:0000256" key="1">
    <source>
        <dbReference type="ARBA" id="ARBA00010954"/>
    </source>
</evidence>
<dbReference type="EMBL" id="KE145352">
    <property type="protein sequence ID" value="EPE37062.1"/>
    <property type="molecule type" value="Genomic_DNA"/>
</dbReference>
<accession>S3DF63</accession>
<keyword evidence="4" id="KW-1185">Reference proteome</keyword>
<dbReference type="OMA" id="LHWRVWS"/>
<evidence type="ECO:0000313" key="4">
    <source>
        <dbReference type="Proteomes" id="UP000016922"/>
    </source>
</evidence>
<evidence type="ECO:0000256" key="2">
    <source>
        <dbReference type="SAM" id="MobiDB-lite"/>
    </source>
</evidence>
<feature type="region of interest" description="Disordered" evidence="2">
    <location>
        <begin position="404"/>
        <end position="443"/>
    </location>
</feature>
<comment type="similarity">
    <text evidence="1">Belongs to the TCP11 family.</text>
</comment>
<dbReference type="PANTHER" id="PTHR12832">
    <property type="entry name" value="TESTIS-SPECIFIC PROTEIN PBS13 T-COMPLEX 11"/>
    <property type="match status" value="1"/>
</dbReference>
<dbReference type="GeneID" id="19468273"/>
<feature type="region of interest" description="Disordered" evidence="2">
    <location>
        <begin position="1"/>
        <end position="107"/>
    </location>
</feature>
<dbReference type="OrthoDB" id="276323at2759"/>
<dbReference type="Proteomes" id="UP000016922">
    <property type="component" value="Unassembled WGS sequence"/>
</dbReference>
<feature type="compositionally biased region" description="Polar residues" evidence="2">
    <location>
        <begin position="433"/>
        <end position="443"/>
    </location>
</feature>
<dbReference type="RefSeq" id="XP_008076377.1">
    <property type="nucleotide sequence ID" value="XM_008078186.1"/>
</dbReference>
<dbReference type="eggNOG" id="KOG1981">
    <property type="taxonomic scope" value="Eukaryota"/>
</dbReference>
<evidence type="ECO:0000313" key="3">
    <source>
        <dbReference type="EMBL" id="EPE37062.1"/>
    </source>
</evidence>
<feature type="compositionally biased region" description="Low complexity" evidence="2">
    <location>
        <begin position="485"/>
        <end position="500"/>
    </location>
</feature>
<dbReference type="Pfam" id="PF05794">
    <property type="entry name" value="Tcp11"/>
    <property type="match status" value="2"/>
</dbReference>
<name>S3DF63_GLAL2</name>
<dbReference type="HOGENOM" id="CLU_016970_0_0_1"/>
<feature type="compositionally biased region" description="Polar residues" evidence="2">
    <location>
        <begin position="12"/>
        <end position="29"/>
    </location>
</feature>
<reference evidence="3 4" key="1">
    <citation type="journal article" date="2013" name="BMC Genomics">
        <title>Genomics-driven discovery of the pneumocandin biosynthetic gene cluster in the fungus Glarea lozoyensis.</title>
        <authorList>
            <person name="Chen L."/>
            <person name="Yue Q."/>
            <person name="Zhang X."/>
            <person name="Xiang M."/>
            <person name="Wang C."/>
            <person name="Li S."/>
            <person name="Che Y."/>
            <person name="Ortiz-Lopez F.J."/>
            <person name="Bills G.F."/>
            <person name="Liu X."/>
            <person name="An Z."/>
        </authorList>
    </citation>
    <scope>NUCLEOTIDE SEQUENCE [LARGE SCALE GENOMIC DNA]</scope>
    <source>
        <strain evidence="4">ATCC 20868 / MF5171</strain>
    </source>
</reference>
<organism evidence="3 4">
    <name type="scientific">Glarea lozoyensis (strain ATCC 20868 / MF5171)</name>
    <dbReference type="NCBI Taxonomy" id="1116229"/>
    <lineage>
        <taxon>Eukaryota</taxon>
        <taxon>Fungi</taxon>
        <taxon>Dikarya</taxon>
        <taxon>Ascomycota</taxon>
        <taxon>Pezizomycotina</taxon>
        <taxon>Leotiomycetes</taxon>
        <taxon>Helotiales</taxon>
        <taxon>Helotiaceae</taxon>
        <taxon>Glarea</taxon>
    </lineage>
</organism>